<evidence type="ECO:0000313" key="3">
    <source>
        <dbReference type="Proteomes" id="UP000184442"/>
    </source>
</evidence>
<dbReference type="InterPro" id="IPR033932">
    <property type="entry name" value="YtcJ-like"/>
</dbReference>
<dbReference type="Gene3D" id="3.20.20.140">
    <property type="entry name" value="Metal-dependent hydrolases"/>
    <property type="match status" value="1"/>
</dbReference>
<dbReference type="InterPro" id="IPR011059">
    <property type="entry name" value="Metal-dep_hydrolase_composite"/>
</dbReference>
<dbReference type="AlphaFoldDB" id="A0A1M6H872"/>
<dbReference type="SUPFAM" id="SSF51556">
    <property type="entry name" value="Metallo-dependent hydrolases"/>
    <property type="match status" value="1"/>
</dbReference>
<dbReference type="STRING" id="1122184.SAMN02745176_02677"/>
<dbReference type="Gene3D" id="2.30.40.10">
    <property type="entry name" value="Urease, subunit C, domain 1"/>
    <property type="match status" value="1"/>
</dbReference>
<keyword evidence="3" id="KW-1185">Reference proteome</keyword>
<proteinExistence type="predicted"/>
<dbReference type="EMBL" id="FQZS01000019">
    <property type="protein sequence ID" value="SHJ18273.1"/>
    <property type="molecule type" value="Genomic_DNA"/>
</dbReference>
<reference evidence="2 3" key="1">
    <citation type="submission" date="2016-11" db="EMBL/GenBank/DDBJ databases">
        <authorList>
            <person name="Jaros S."/>
            <person name="Januszkiewicz K."/>
            <person name="Wedrychowicz H."/>
        </authorList>
    </citation>
    <scope>NUCLEOTIDE SEQUENCE [LARGE SCALE GENOMIC DNA]</scope>
    <source>
        <strain evidence="2 3">DSM 19022</strain>
    </source>
</reference>
<feature type="domain" description="Amidohydrolase 3" evidence="1">
    <location>
        <begin position="51"/>
        <end position="543"/>
    </location>
</feature>
<evidence type="ECO:0000259" key="1">
    <source>
        <dbReference type="Pfam" id="PF07969"/>
    </source>
</evidence>
<dbReference type="SUPFAM" id="SSF51338">
    <property type="entry name" value="Composite domain of metallo-dependent hydrolases"/>
    <property type="match status" value="1"/>
</dbReference>
<dbReference type="CDD" id="cd01300">
    <property type="entry name" value="YtcJ_like"/>
    <property type="match status" value="1"/>
</dbReference>
<protein>
    <recommendedName>
        <fullName evidence="1">Amidohydrolase 3 domain-containing protein</fullName>
    </recommendedName>
</protein>
<dbReference type="InterPro" id="IPR032466">
    <property type="entry name" value="Metal_Hydrolase"/>
</dbReference>
<dbReference type="InterPro" id="IPR013108">
    <property type="entry name" value="Amidohydro_3"/>
</dbReference>
<dbReference type="Pfam" id="PF07969">
    <property type="entry name" value="Amidohydro_3"/>
    <property type="match status" value="1"/>
</dbReference>
<name>A0A1M6H872_9FIRM</name>
<dbReference type="PANTHER" id="PTHR22642">
    <property type="entry name" value="IMIDAZOLONEPROPIONASE"/>
    <property type="match status" value="1"/>
</dbReference>
<organism evidence="2 3">
    <name type="scientific">Lutispora thermophila DSM 19022</name>
    <dbReference type="NCBI Taxonomy" id="1122184"/>
    <lineage>
        <taxon>Bacteria</taxon>
        <taxon>Bacillati</taxon>
        <taxon>Bacillota</taxon>
        <taxon>Clostridia</taxon>
        <taxon>Lutisporales</taxon>
        <taxon>Lutisporaceae</taxon>
        <taxon>Lutispora</taxon>
    </lineage>
</organism>
<evidence type="ECO:0000313" key="2">
    <source>
        <dbReference type="EMBL" id="SHJ18273.1"/>
    </source>
</evidence>
<sequence length="545" mass="60875">MITLFVNGNIHTMDENLPHADAMVVDDNKFIFVGTKSEAYEFLSKSGAEYKEIDLGGKLVLPGFNDSHMHFIHFAKSFKSVSLSGAKSIKEIKERIKKSLENRKPGDTSWLEGEGWNQDYFEDEKRFPNKFDLDEISSDVPMLMMRTCFHIGVLNSAALKALGINKETASKYGDLVGLLPDGEPDGIIKESLLDNTKAKISTLNLETLKEIIVTAQDKAFAQGLTSVQSDDIGYVPNYDYDLLFRAFSELESEGKLHIRLGEQCLLEETSLVKKFFEKGYRHGWGTDKCRVNCIKLLADGSLGARTAALRQPYADDGNTTGLRMFTQEELDELVLLSHKNDCPVAIHAIGDGAIEMALDAIEKAQKAYPSHNPRHGIVHCQITDEALINRFKELNVLAFVQPIFIDYDMNIVYDRVGKKLAETSYVWKTMADKGIHVSFGTDCPVESLNTMPNIYSAVTRKNVTGDQKKVYLSNEAMSMEEAIHAYTVEGAYASGEEDIKGSITNGKLADFIVLDRDLFDLSCDEDILETKVVETYVDGKLVYRA</sequence>
<accession>A0A1M6H872</accession>
<dbReference type="Proteomes" id="UP000184442">
    <property type="component" value="Unassembled WGS sequence"/>
</dbReference>
<dbReference type="RefSeq" id="WP_073026680.1">
    <property type="nucleotide sequence ID" value="NZ_FQZS01000019.1"/>
</dbReference>
<dbReference type="PANTHER" id="PTHR22642:SF2">
    <property type="entry name" value="PROTEIN LONG AFTER FAR-RED 3"/>
    <property type="match status" value="1"/>
</dbReference>
<dbReference type="GO" id="GO:0016810">
    <property type="term" value="F:hydrolase activity, acting on carbon-nitrogen (but not peptide) bonds"/>
    <property type="evidence" value="ECO:0007669"/>
    <property type="project" value="InterPro"/>
</dbReference>
<gene>
    <name evidence="2" type="ORF">SAMN02745176_02677</name>
</gene>
<dbReference type="Gene3D" id="3.10.310.70">
    <property type="match status" value="1"/>
</dbReference>